<keyword evidence="5" id="KW-0804">Transcription</keyword>
<dbReference type="OrthoDB" id="3266505at2759"/>
<feature type="region of interest" description="Disordered" evidence="7">
    <location>
        <begin position="81"/>
        <end position="149"/>
    </location>
</feature>
<feature type="transmembrane region" description="Helical" evidence="8">
    <location>
        <begin position="729"/>
        <end position="747"/>
    </location>
</feature>
<keyword evidence="8" id="KW-1133">Transmembrane helix</keyword>
<dbReference type="AlphaFoldDB" id="A0A6A5Y2J7"/>
<evidence type="ECO:0000256" key="8">
    <source>
        <dbReference type="SAM" id="Phobius"/>
    </source>
</evidence>
<feature type="compositionally biased region" description="Low complexity" evidence="7">
    <location>
        <begin position="103"/>
        <end position="116"/>
    </location>
</feature>
<comment type="subcellular location">
    <subcellularLocation>
        <location evidence="1">Nucleus</location>
    </subcellularLocation>
</comment>
<dbReference type="InterPro" id="IPR036864">
    <property type="entry name" value="Zn2-C6_fun-type_DNA-bd_sf"/>
</dbReference>
<dbReference type="GO" id="GO:0006351">
    <property type="term" value="P:DNA-templated transcription"/>
    <property type="evidence" value="ECO:0007669"/>
    <property type="project" value="InterPro"/>
</dbReference>
<gene>
    <name evidence="10" type="ORF">BU24DRAFT_439585</name>
</gene>
<sequence length="748" mass="83245">MSATLHRVVGASIVKPKTTAVACRKCHSRKVKCSGGQPCSNCERDGSDVECSYPNRVRHVRVKKKLLAEIARLKRDHSAITEADSTEVHEQISNGTRDDSVPAESAQASSKSSITSVRTHNVEKSRSTTAFQTTRERSNRGQSAVEEAARNPLLEDRPWFISLTPEMPVLVGEATDAAFATRFRQALSGKAQDHFPRTQYTSDPVSTSLTLVNFPKPTPARARVLMKVTLDTVCRRFHLVQKSAILAMLDQSIQNPAQCDAISTCKLFAMFALGEAYSARASFPGAKFPGIDYYNNATNILRVLSEKPRIECVEVMAMLSLYSIAMNRRHAAYCMAGCAMRFAILMGLHHNVPHTRLPNREHVEHRVRLWWTVYILDRLWATMLGQPVSIRDEDIDVALPSSQGLPDAFADDFHDDDDAIAGLRIARLSAEVTSSVYGRNMQQDSFSYRVQQALKKLDDWIKALPDSLRNKVDQASANIDMADMMLQLYYNQCLILVTRPVLLHVLRLRQAQSNGDPHNDPIQPNEHTLALADACVICAKKSYRLLVDAWINGSFPTFDYTLTQYLFSTSVILAISSFSQAHWPSTESEDFEAAVHILDQLSQNGSQAASEFMRHVGATRLLMEAHKLSPGQVEHDQTSIRSLAASHAMNPTEPTGSRIETDMDPIGFNLSEPSLQDLLSFPHLDLDRLETPFSSDDFQSFYWPDAGPSPMASTNITATPLATEENEYWIMYLLAIASLLLIGITSAQ</sequence>
<dbReference type="GeneID" id="54287713"/>
<organism evidence="10 11">
    <name type="scientific">Aaosphaeria arxii CBS 175.79</name>
    <dbReference type="NCBI Taxonomy" id="1450172"/>
    <lineage>
        <taxon>Eukaryota</taxon>
        <taxon>Fungi</taxon>
        <taxon>Dikarya</taxon>
        <taxon>Ascomycota</taxon>
        <taxon>Pezizomycotina</taxon>
        <taxon>Dothideomycetes</taxon>
        <taxon>Pleosporomycetidae</taxon>
        <taxon>Pleosporales</taxon>
        <taxon>Pleosporales incertae sedis</taxon>
        <taxon>Aaosphaeria</taxon>
    </lineage>
</organism>
<keyword evidence="6" id="KW-0539">Nucleus</keyword>
<dbReference type="Gene3D" id="4.10.240.10">
    <property type="entry name" value="Zn(2)-C6 fungal-type DNA-binding domain"/>
    <property type="match status" value="1"/>
</dbReference>
<dbReference type="PROSITE" id="PS50048">
    <property type="entry name" value="ZN2_CY6_FUNGAL_2"/>
    <property type="match status" value="1"/>
</dbReference>
<proteinExistence type="predicted"/>
<keyword evidence="8" id="KW-0812">Transmembrane</keyword>
<dbReference type="GO" id="GO:0000981">
    <property type="term" value="F:DNA-binding transcription factor activity, RNA polymerase II-specific"/>
    <property type="evidence" value="ECO:0007669"/>
    <property type="project" value="InterPro"/>
</dbReference>
<evidence type="ECO:0000256" key="3">
    <source>
        <dbReference type="ARBA" id="ARBA00023015"/>
    </source>
</evidence>
<evidence type="ECO:0000256" key="4">
    <source>
        <dbReference type="ARBA" id="ARBA00023125"/>
    </source>
</evidence>
<dbReference type="GO" id="GO:0008270">
    <property type="term" value="F:zinc ion binding"/>
    <property type="evidence" value="ECO:0007669"/>
    <property type="project" value="InterPro"/>
</dbReference>
<dbReference type="PROSITE" id="PS00463">
    <property type="entry name" value="ZN2_CY6_FUNGAL_1"/>
    <property type="match status" value="1"/>
</dbReference>
<dbReference type="SMART" id="SM00906">
    <property type="entry name" value="Fungal_trans"/>
    <property type="match status" value="1"/>
</dbReference>
<dbReference type="GO" id="GO:0043565">
    <property type="term" value="F:sequence-specific DNA binding"/>
    <property type="evidence" value="ECO:0007669"/>
    <property type="project" value="TreeGrafter"/>
</dbReference>
<evidence type="ECO:0000313" key="10">
    <source>
        <dbReference type="EMBL" id="KAF2019456.1"/>
    </source>
</evidence>
<feature type="compositionally biased region" description="Basic and acidic residues" evidence="7">
    <location>
        <begin position="86"/>
        <end position="100"/>
    </location>
</feature>
<keyword evidence="2" id="KW-0479">Metal-binding</keyword>
<evidence type="ECO:0000256" key="2">
    <source>
        <dbReference type="ARBA" id="ARBA00022723"/>
    </source>
</evidence>
<keyword evidence="8" id="KW-0472">Membrane</keyword>
<keyword evidence="3" id="KW-0805">Transcription regulation</keyword>
<accession>A0A6A5Y2J7</accession>
<dbReference type="InterPro" id="IPR007219">
    <property type="entry name" value="XnlR_reg_dom"/>
</dbReference>
<dbReference type="InterPro" id="IPR001138">
    <property type="entry name" value="Zn2Cys6_DnaBD"/>
</dbReference>
<dbReference type="SUPFAM" id="SSF57701">
    <property type="entry name" value="Zn2/Cys6 DNA-binding domain"/>
    <property type="match status" value="1"/>
</dbReference>
<dbReference type="PANTHER" id="PTHR47540:SF6">
    <property type="entry name" value="ZN(II)2CYS6 TRANSCRIPTION FACTOR (EUROFUNG)"/>
    <property type="match status" value="1"/>
</dbReference>
<evidence type="ECO:0000259" key="9">
    <source>
        <dbReference type="PROSITE" id="PS50048"/>
    </source>
</evidence>
<evidence type="ECO:0000256" key="7">
    <source>
        <dbReference type="SAM" id="MobiDB-lite"/>
    </source>
</evidence>
<dbReference type="Pfam" id="PF04082">
    <property type="entry name" value="Fungal_trans"/>
    <property type="match status" value="1"/>
</dbReference>
<dbReference type="InterPro" id="IPR051711">
    <property type="entry name" value="Stress_Response_Reg"/>
</dbReference>
<name>A0A6A5Y2J7_9PLEO</name>
<evidence type="ECO:0000313" key="11">
    <source>
        <dbReference type="Proteomes" id="UP000799778"/>
    </source>
</evidence>
<dbReference type="EMBL" id="ML978067">
    <property type="protein sequence ID" value="KAF2019456.1"/>
    <property type="molecule type" value="Genomic_DNA"/>
</dbReference>
<dbReference type="CDD" id="cd00067">
    <property type="entry name" value="GAL4"/>
    <property type="match status" value="1"/>
</dbReference>
<evidence type="ECO:0000256" key="5">
    <source>
        <dbReference type="ARBA" id="ARBA00023163"/>
    </source>
</evidence>
<dbReference type="Proteomes" id="UP000799778">
    <property type="component" value="Unassembled WGS sequence"/>
</dbReference>
<feature type="domain" description="Zn(2)-C6 fungal-type" evidence="9">
    <location>
        <begin position="22"/>
        <end position="53"/>
    </location>
</feature>
<dbReference type="PANTHER" id="PTHR47540">
    <property type="entry name" value="THIAMINE REPRESSIBLE GENES REGULATORY PROTEIN THI5"/>
    <property type="match status" value="1"/>
</dbReference>
<reference evidence="10" key="1">
    <citation type="journal article" date="2020" name="Stud. Mycol.">
        <title>101 Dothideomycetes genomes: a test case for predicting lifestyles and emergence of pathogens.</title>
        <authorList>
            <person name="Haridas S."/>
            <person name="Albert R."/>
            <person name="Binder M."/>
            <person name="Bloem J."/>
            <person name="Labutti K."/>
            <person name="Salamov A."/>
            <person name="Andreopoulos B."/>
            <person name="Baker S."/>
            <person name="Barry K."/>
            <person name="Bills G."/>
            <person name="Bluhm B."/>
            <person name="Cannon C."/>
            <person name="Castanera R."/>
            <person name="Culley D."/>
            <person name="Daum C."/>
            <person name="Ezra D."/>
            <person name="Gonzalez J."/>
            <person name="Henrissat B."/>
            <person name="Kuo A."/>
            <person name="Liang C."/>
            <person name="Lipzen A."/>
            <person name="Lutzoni F."/>
            <person name="Magnuson J."/>
            <person name="Mondo S."/>
            <person name="Nolan M."/>
            <person name="Ohm R."/>
            <person name="Pangilinan J."/>
            <person name="Park H.-J."/>
            <person name="Ramirez L."/>
            <person name="Alfaro M."/>
            <person name="Sun H."/>
            <person name="Tritt A."/>
            <person name="Yoshinaga Y."/>
            <person name="Zwiers L.-H."/>
            <person name="Turgeon B."/>
            <person name="Goodwin S."/>
            <person name="Spatafora J."/>
            <person name="Crous P."/>
            <person name="Grigoriev I."/>
        </authorList>
    </citation>
    <scope>NUCLEOTIDE SEQUENCE</scope>
    <source>
        <strain evidence="10">CBS 175.79</strain>
    </source>
</reference>
<dbReference type="GO" id="GO:0045944">
    <property type="term" value="P:positive regulation of transcription by RNA polymerase II"/>
    <property type="evidence" value="ECO:0007669"/>
    <property type="project" value="TreeGrafter"/>
</dbReference>
<keyword evidence="11" id="KW-1185">Reference proteome</keyword>
<dbReference type="GO" id="GO:0005634">
    <property type="term" value="C:nucleus"/>
    <property type="evidence" value="ECO:0007669"/>
    <property type="project" value="UniProtKB-SubCell"/>
</dbReference>
<dbReference type="CDD" id="cd12148">
    <property type="entry name" value="fungal_TF_MHR"/>
    <property type="match status" value="1"/>
</dbReference>
<dbReference type="RefSeq" id="XP_033387795.1">
    <property type="nucleotide sequence ID" value="XM_033530316.1"/>
</dbReference>
<evidence type="ECO:0000256" key="6">
    <source>
        <dbReference type="ARBA" id="ARBA00023242"/>
    </source>
</evidence>
<protein>
    <recommendedName>
        <fullName evidence="9">Zn(2)-C6 fungal-type domain-containing protein</fullName>
    </recommendedName>
</protein>
<dbReference type="SMART" id="SM00066">
    <property type="entry name" value="GAL4"/>
    <property type="match status" value="1"/>
</dbReference>
<keyword evidence="4" id="KW-0238">DNA-binding</keyword>
<dbReference type="Pfam" id="PF00172">
    <property type="entry name" value="Zn_clus"/>
    <property type="match status" value="1"/>
</dbReference>
<evidence type="ECO:0000256" key="1">
    <source>
        <dbReference type="ARBA" id="ARBA00004123"/>
    </source>
</evidence>